<accession>A0A918LIG5</accession>
<evidence type="ECO:0000256" key="4">
    <source>
        <dbReference type="SAM" id="MobiDB-lite"/>
    </source>
</evidence>
<reference evidence="6" key="1">
    <citation type="journal article" date="2014" name="Int. J. Syst. Evol. Microbiol.">
        <title>Complete genome sequence of Corynebacterium casei LMG S-19264T (=DSM 44701T), isolated from a smear-ripened cheese.</title>
        <authorList>
            <consortium name="US DOE Joint Genome Institute (JGI-PGF)"/>
            <person name="Walter F."/>
            <person name="Albersmeier A."/>
            <person name="Kalinowski J."/>
            <person name="Ruckert C."/>
        </authorList>
    </citation>
    <scope>NUCLEOTIDE SEQUENCE</scope>
    <source>
        <strain evidence="6">JCM 4234</strain>
    </source>
</reference>
<dbReference type="SUPFAM" id="SSF53448">
    <property type="entry name" value="Nucleotide-diphospho-sugar transferases"/>
    <property type="match status" value="1"/>
</dbReference>
<evidence type="ECO:0000313" key="7">
    <source>
        <dbReference type="Proteomes" id="UP000653493"/>
    </source>
</evidence>
<dbReference type="Pfam" id="PF00535">
    <property type="entry name" value="Glycos_transf_2"/>
    <property type="match status" value="1"/>
</dbReference>
<dbReference type="EMBL" id="BMSL01000016">
    <property type="protein sequence ID" value="GGS52599.1"/>
    <property type="molecule type" value="Genomic_DNA"/>
</dbReference>
<sequence>MNHAPTTTPERTRADRAPQAPVGIVIATRDRSARLATTLRHLLDLPERPEILVVDNASTDDTRAMLARDFPRVRVLSMPVNRGALARTHGVRALDTPYVAFSDDDSWWAPGALTTAARLFDEHPRLGLLAARTLVGPAGYADPLNGVLAESPLGGAADLPGTQVLGFLACACVVRREAYLDAGGYHPLLFFGAEETLLAYDLAARGWGVTHCPEVTAHHHPDPGPRADRPAVVRRNEVLTAWLRRPLPHALARTRALAADARHDPHARRALREALSRLPAALRDRRPLPPHVERAARRLDGAPG</sequence>
<dbReference type="InterPro" id="IPR001173">
    <property type="entry name" value="Glyco_trans_2-like"/>
</dbReference>
<dbReference type="InterPro" id="IPR050834">
    <property type="entry name" value="Glycosyltransf_2"/>
</dbReference>
<keyword evidence="3 6" id="KW-0808">Transferase</keyword>
<feature type="region of interest" description="Disordered" evidence="4">
    <location>
        <begin position="282"/>
        <end position="304"/>
    </location>
</feature>
<proteinExistence type="inferred from homology"/>
<protein>
    <submittedName>
        <fullName evidence="6">Glycosyl transferase</fullName>
    </submittedName>
</protein>
<evidence type="ECO:0000256" key="2">
    <source>
        <dbReference type="ARBA" id="ARBA00022676"/>
    </source>
</evidence>
<organism evidence="6 7">
    <name type="scientific">Streptomyces griseoviridis</name>
    <dbReference type="NCBI Taxonomy" id="45398"/>
    <lineage>
        <taxon>Bacteria</taxon>
        <taxon>Bacillati</taxon>
        <taxon>Actinomycetota</taxon>
        <taxon>Actinomycetes</taxon>
        <taxon>Kitasatosporales</taxon>
        <taxon>Streptomycetaceae</taxon>
        <taxon>Streptomyces</taxon>
    </lineage>
</organism>
<dbReference type="GO" id="GO:0016757">
    <property type="term" value="F:glycosyltransferase activity"/>
    <property type="evidence" value="ECO:0007669"/>
    <property type="project" value="UniProtKB-KW"/>
</dbReference>
<dbReference type="Gene3D" id="3.90.550.10">
    <property type="entry name" value="Spore Coat Polysaccharide Biosynthesis Protein SpsA, Chain A"/>
    <property type="match status" value="1"/>
</dbReference>
<feature type="domain" description="Glycosyltransferase 2-like" evidence="5">
    <location>
        <begin position="24"/>
        <end position="179"/>
    </location>
</feature>
<dbReference type="PANTHER" id="PTHR43685:SF5">
    <property type="entry name" value="GLYCOSYLTRANSFERASE EPSE-RELATED"/>
    <property type="match status" value="1"/>
</dbReference>
<evidence type="ECO:0000256" key="3">
    <source>
        <dbReference type="ARBA" id="ARBA00022679"/>
    </source>
</evidence>
<comment type="similarity">
    <text evidence="1">Belongs to the glycosyltransferase 2 family.</text>
</comment>
<dbReference type="PANTHER" id="PTHR43685">
    <property type="entry name" value="GLYCOSYLTRANSFERASE"/>
    <property type="match status" value="1"/>
</dbReference>
<reference evidence="6" key="2">
    <citation type="submission" date="2020-09" db="EMBL/GenBank/DDBJ databases">
        <authorList>
            <person name="Sun Q."/>
            <person name="Ohkuma M."/>
        </authorList>
    </citation>
    <scope>NUCLEOTIDE SEQUENCE</scope>
    <source>
        <strain evidence="6">JCM 4234</strain>
    </source>
</reference>
<gene>
    <name evidence="6" type="ORF">GCM10010238_47480</name>
</gene>
<evidence type="ECO:0000256" key="1">
    <source>
        <dbReference type="ARBA" id="ARBA00006739"/>
    </source>
</evidence>
<dbReference type="InterPro" id="IPR029044">
    <property type="entry name" value="Nucleotide-diphossugar_trans"/>
</dbReference>
<evidence type="ECO:0000259" key="5">
    <source>
        <dbReference type="Pfam" id="PF00535"/>
    </source>
</evidence>
<keyword evidence="7" id="KW-1185">Reference proteome</keyword>
<comment type="caution">
    <text evidence="6">The sequence shown here is derived from an EMBL/GenBank/DDBJ whole genome shotgun (WGS) entry which is preliminary data.</text>
</comment>
<keyword evidence="2" id="KW-0328">Glycosyltransferase</keyword>
<dbReference type="Proteomes" id="UP000653493">
    <property type="component" value="Unassembled WGS sequence"/>
</dbReference>
<dbReference type="AlphaFoldDB" id="A0A918LIG5"/>
<evidence type="ECO:0000313" key="6">
    <source>
        <dbReference type="EMBL" id="GGS52599.1"/>
    </source>
</evidence>
<name>A0A918LIG5_STRGD</name>